<dbReference type="EMBL" id="CP021422">
    <property type="protein sequence ID" value="ASB42389.1"/>
    <property type="molecule type" value="Genomic_DNA"/>
</dbReference>
<dbReference type="RefSeq" id="WP_066537927.1">
    <property type="nucleotide sequence ID" value="NZ_CP021422.1"/>
</dbReference>
<gene>
    <name evidence="2" type="ORF">ADH66_18095</name>
    <name evidence="3" type="ORF">I5Q82_08505</name>
</gene>
<evidence type="ECO:0000313" key="2">
    <source>
        <dbReference type="EMBL" id="ASB42389.1"/>
    </source>
</evidence>
<dbReference type="Proteomes" id="UP000596035">
    <property type="component" value="Chromosome"/>
</dbReference>
<name>A0A1Z2XVH6_9FIRM</name>
<reference evidence="3 5" key="3">
    <citation type="submission" date="2020-11" db="EMBL/GenBank/DDBJ databases">
        <title>Closed and high quality bacterial genomes of the OMM12 community.</title>
        <authorList>
            <person name="Marbouty M."/>
            <person name="Lamy-Besnier Q."/>
            <person name="Debarbieux L."/>
            <person name="Koszul R."/>
        </authorList>
    </citation>
    <scope>NUCLEOTIDE SEQUENCE [LARGE SCALE GENOMIC DNA]</scope>
    <source>
        <strain evidence="3 5">KB18</strain>
    </source>
</reference>
<evidence type="ECO:0000313" key="5">
    <source>
        <dbReference type="Proteomes" id="UP000596035"/>
    </source>
</evidence>
<feature type="domain" description="KAP NTPase" evidence="1">
    <location>
        <begin position="14"/>
        <end position="380"/>
    </location>
</feature>
<keyword evidence="4" id="KW-1185">Reference proteome</keyword>
<organism evidence="3 5">
    <name type="scientific">Acutalibacter muris</name>
    <dbReference type="NCBI Taxonomy" id="1796620"/>
    <lineage>
        <taxon>Bacteria</taxon>
        <taxon>Bacillati</taxon>
        <taxon>Bacillota</taxon>
        <taxon>Clostridia</taxon>
        <taxon>Eubacteriales</taxon>
        <taxon>Acutalibacteraceae</taxon>
        <taxon>Acutalibacter</taxon>
    </lineage>
</organism>
<dbReference type="AlphaFoldDB" id="A0A1Z2XVH6"/>
<proteinExistence type="predicted"/>
<accession>A0A1Z2XVH6</accession>
<dbReference type="PANTHER" id="PTHR22674">
    <property type="entry name" value="NTPASE, KAP FAMILY P-LOOP DOMAIN-CONTAINING 1"/>
    <property type="match status" value="1"/>
</dbReference>
<reference evidence="4" key="2">
    <citation type="submission" date="2017-05" db="EMBL/GenBank/DDBJ databases">
        <title>Improved OligoMM genomes.</title>
        <authorList>
            <person name="Garzetti D."/>
        </authorList>
    </citation>
    <scope>NUCLEOTIDE SEQUENCE [LARGE SCALE GENOMIC DNA]</scope>
    <source>
        <strain evidence="4">KB18</strain>
    </source>
</reference>
<dbReference type="InterPro" id="IPR011646">
    <property type="entry name" value="KAP_P-loop"/>
</dbReference>
<reference evidence="2" key="1">
    <citation type="journal article" date="2017" name="Genome Announc.">
        <title>High-Quality Whole-Genome Sequences of the Oligo-Mouse-Microbiota Bacterial Community.</title>
        <authorList>
            <person name="Garzetti D."/>
            <person name="Brugiroux S."/>
            <person name="Bunk B."/>
            <person name="Pukall R."/>
            <person name="McCoy K.D."/>
            <person name="Macpherson A.J."/>
            <person name="Stecher B."/>
        </authorList>
    </citation>
    <scope>NUCLEOTIDE SEQUENCE</scope>
    <source>
        <strain evidence="2">KB18</strain>
    </source>
</reference>
<sequence>MWLDNASRIDMLFYSPYADTIVNFTKNSCLTPLTVGLYGSWGAGKSSLLQLIEQRIEDNKDGTVCISLNAWQFEGYEDAKVAIMESLLKALKENESFFEKAQEKITKLLSRVDYLKIGKSIIRKGLPYAIGMLTGNPLPIAFNLSVEALDAGDLLTKLQTFKNEYINESEKENTLTENIRKFREEFEEMLEDVSSVKNLVVIIDDLDRCSPERIIDTLEAIKLFLSVRKTTFIVAVDQRIIEYAVNIKYPQIDGFAISSDYIEKIIQLPIKIPELSPKDIENYLLLLISQLHISEDAFGTLIKEIYDNKMMIRDKVLMHSEISAIIENKQCSYKEGTSKSSFDADVSIISKISPTVSSSLKGNPRQAKRFLNTFFVRKNLASLYFGEDIDLSVMAKLLALEIIEIRAFRKLYEWSSNFDGEIKQLKEIEQRIKDGIELDEEYALWATPRITKWLKSEPIELYKQDLSKYFYLSREALSSVESISSTFSEAERKMLSAFQNCMKGQENSRIEELKKMEPISQRNICDALIEHFKTDSIGLSIIAPIYCNYVDCRADINEVLLQKPRAFFTMPTIPHMAMMYSACPTQFDELLNQLKQKGSIKEEICARISNRNDIATTVERKGW</sequence>
<evidence type="ECO:0000259" key="1">
    <source>
        <dbReference type="Pfam" id="PF07693"/>
    </source>
</evidence>
<dbReference type="KEGG" id="amur:ADH66_18095"/>
<protein>
    <submittedName>
        <fullName evidence="3">AAA family ATPase</fullName>
    </submittedName>
</protein>
<dbReference type="InterPro" id="IPR052754">
    <property type="entry name" value="NTPase_KAP_P-loop"/>
</dbReference>
<evidence type="ECO:0000313" key="4">
    <source>
        <dbReference type="Proteomes" id="UP000196710"/>
    </source>
</evidence>
<dbReference type="Gene3D" id="3.40.50.300">
    <property type="entry name" value="P-loop containing nucleotide triphosphate hydrolases"/>
    <property type="match status" value="1"/>
</dbReference>
<dbReference type="InterPro" id="IPR027417">
    <property type="entry name" value="P-loop_NTPase"/>
</dbReference>
<dbReference type="SUPFAM" id="SSF52540">
    <property type="entry name" value="P-loop containing nucleoside triphosphate hydrolases"/>
    <property type="match status" value="1"/>
</dbReference>
<evidence type="ECO:0000313" key="3">
    <source>
        <dbReference type="EMBL" id="QQR31674.1"/>
    </source>
</evidence>
<dbReference type="Proteomes" id="UP000196710">
    <property type="component" value="Chromosome"/>
</dbReference>
<dbReference type="PANTHER" id="PTHR22674:SF6">
    <property type="entry name" value="NTPASE KAP FAMILY P-LOOP DOMAIN-CONTAINING PROTEIN 1"/>
    <property type="match status" value="1"/>
</dbReference>
<dbReference type="Pfam" id="PF07693">
    <property type="entry name" value="KAP_NTPase"/>
    <property type="match status" value="1"/>
</dbReference>
<dbReference type="EMBL" id="CP065321">
    <property type="protein sequence ID" value="QQR31674.1"/>
    <property type="molecule type" value="Genomic_DNA"/>
</dbReference>